<organism evidence="1 2">
    <name type="scientific">Collimonas rhizosphaerae</name>
    <dbReference type="NCBI Taxonomy" id="3126357"/>
    <lineage>
        <taxon>Bacteria</taxon>
        <taxon>Pseudomonadati</taxon>
        <taxon>Pseudomonadota</taxon>
        <taxon>Betaproteobacteria</taxon>
        <taxon>Burkholderiales</taxon>
        <taxon>Oxalobacteraceae</taxon>
        <taxon>Collimonas</taxon>
    </lineage>
</organism>
<dbReference type="InterPro" id="IPR009409">
    <property type="entry name" value="DUF1059"/>
</dbReference>
<dbReference type="Proteomes" id="UP001495910">
    <property type="component" value="Unassembled WGS sequence"/>
</dbReference>
<dbReference type="RefSeq" id="WP_092395118.1">
    <property type="nucleotide sequence ID" value="NZ_JBANDC010000004.1"/>
</dbReference>
<protein>
    <submittedName>
        <fullName evidence="1">DUF1059 domain-containing protein</fullName>
    </submittedName>
</protein>
<reference evidence="1 2" key="1">
    <citation type="submission" date="2024-02" db="EMBL/GenBank/DDBJ databases">
        <title>Draft genome sequence of Collimonas sp. strain H4R21, an effective mineral-weathering bacterial strain isolated from the beech rhizosphere.</title>
        <authorList>
            <person name="Morin E."/>
            <person name="Uroz S."/>
            <person name="Leveau J.H.J."/>
            <person name="Kumar R."/>
            <person name="Rey M.W."/>
            <person name="Pham J."/>
        </authorList>
    </citation>
    <scope>NUCLEOTIDE SEQUENCE [LARGE SCALE GENOMIC DNA]</scope>
    <source>
        <strain evidence="1 2">H4R21</strain>
    </source>
</reference>
<keyword evidence="2" id="KW-1185">Reference proteome</keyword>
<dbReference type="EMBL" id="JBANDC010000004">
    <property type="protein sequence ID" value="MEM4987010.1"/>
    <property type="molecule type" value="Genomic_DNA"/>
</dbReference>
<sequence>MTRKYIDCREYKSDTNCSVAIAADNDDELLAAAVQHAVSVHGHTDTPELHTQLKQLFKEGTPPLKI</sequence>
<evidence type="ECO:0000313" key="2">
    <source>
        <dbReference type="Proteomes" id="UP001495910"/>
    </source>
</evidence>
<gene>
    <name evidence="1" type="ORF">V8G57_06370</name>
</gene>
<proteinExistence type="predicted"/>
<name>A0ABU9PSM4_9BURK</name>
<dbReference type="Pfam" id="PF06348">
    <property type="entry name" value="DUF1059"/>
    <property type="match status" value="1"/>
</dbReference>
<evidence type="ECO:0000313" key="1">
    <source>
        <dbReference type="EMBL" id="MEM4987010.1"/>
    </source>
</evidence>
<accession>A0ABU9PSM4</accession>
<comment type="caution">
    <text evidence="1">The sequence shown here is derived from an EMBL/GenBank/DDBJ whole genome shotgun (WGS) entry which is preliminary data.</text>
</comment>